<evidence type="ECO:0000313" key="3">
    <source>
        <dbReference type="EMBL" id="OMJ83268.1"/>
    </source>
</evidence>
<dbReference type="EMBL" id="MPUH01000310">
    <property type="protein sequence ID" value="OMJ83268.1"/>
    <property type="molecule type" value="Genomic_DNA"/>
</dbReference>
<evidence type="ECO:0000313" key="4">
    <source>
        <dbReference type="Proteomes" id="UP000187209"/>
    </source>
</evidence>
<keyword evidence="2" id="KW-0131">Cell cycle</keyword>
<dbReference type="GO" id="GO:0019888">
    <property type="term" value="F:protein phosphatase regulator activity"/>
    <property type="evidence" value="ECO:0007669"/>
    <property type="project" value="TreeGrafter"/>
</dbReference>
<comment type="caution">
    <text evidence="3">The sequence shown here is derived from an EMBL/GenBank/DDBJ whole genome shotgun (WGS) entry which is preliminary data.</text>
</comment>
<dbReference type="Proteomes" id="UP000187209">
    <property type="component" value="Unassembled WGS sequence"/>
</dbReference>
<reference evidence="3 4" key="1">
    <citation type="submission" date="2016-11" db="EMBL/GenBank/DDBJ databases">
        <title>The macronuclear genome of Stentor coeruleus: a giant cell with tiny introns.</title>
        <authorList>
            <person name="Slabodnick M."/>
            <person name="Ruby J.G."/>
            <person name="Reiff S.B."/>
            <person name="Swart E.C."/>
            <person name="Gosai S."/>
            <person name="Prabakaran S."/>
            <person name="Witkowska E."/>
            <person name="Larue G.E."/>
            <person name="Fisher S."/>
            <person name="Freeman R.M."/>
            <person name="Gunawardena J."/>
            <person name="Chu W."/>
            <person name="Stover N.A."/>
            <person name="Gregory B.D."/>
            <person name="Nowacki M."/>
            <person name="Derisi J."/>
            <person name="Roy S.W."/>
            <person name="Marshall W.F."/>
            <person name="Sood P."/>
        </authorList>
    </citation>
    <scope>NUCLEOTIDE SEQUENCE [LARGE SCALE GENOMIC DNA]</scope>
    <source>
        <strain evidence="3">WM001</strain>
    </source>
</reference>
<name>A0A1R2C2L6_9CILI</name>
<dbReference type="AlphaFoldDB" id="A0A1R2C2L6"/>
<sequence length="528" mass="60413">MKSRKSIQASQYSDFLKSNPTLDNVLSNDRTIDEVCCCNPEFSSYITSERVRELIRYIIEEPIDPSNTIQACKYPLVASEFFTSDLPCLFNILFQEPNLMRYLFSFITREPPINLLLAGYFQKAFESCLNYNTEEFLMIVFQESLHISLLKHLKSSSVAEIVYTIISSKGFYDERRMILIEIVSLIESADLMTSYNANSVLCRLNKDDDIYQELLSKEVFDKLLCFVKGKKTYIIRNAGGVVKNVLNLSGETVSEHFVKKVSGFVDILCLDGDEKIITQFGVEVKCFGEHRLIVLEIMVLICNFPILVNEVSNEINRIINLLDTYKWSSYFHHAFTGFIEALINTSANEYVKALLKAEFPQILIELASSSVVKCKKFSTASGCTGHVYKMINLLVNSKIEAITTSMDLMERWVGFHPKLDDYNEIESKNIGGKANINFFDNLSSEDSGEKAEENDLIPDYPYTKPITGKELEELTDLFDMEDKKPQKNPFMSTKCITNATLEELAANEYLDNVYWKFNINTCYLDELD</sequence>
<dbReference type="OrthoDB" id="441848at2759"/>
<dbReference type="InterPro" id="IPR016024">
    <property type="entry name" value="ARM-type_fold"/>
</dbReference>
<dbReference type="GO" id="GO:0019903">
    <property type="term" value="F:protein phosphatase binding"/>
    <property type="evidence" value="ECO:0007669"/>
    <property type="project" value="InterPro"/>
</dbReference>
<gene>
    <name evidence="3" type="ORF">SteCoe_15857</name>
</gene>
<organism evidence="3 4">
    <name type="scientific">Stentor coeruleus</name>
    <dbReference type="NCBI Taxonomy" id="5963"/>
    <lineage>
        <taxon>Eukaryota</taxon>
        <taxon>Sar</taxon>
        <taxon>Alveolata</taxon>
        <taxon>Ciliophora</taxon>
        <taxon>Postciliodesmatophora</taxon>
        <taxon>Heterotrichea</taxon>
        <taxon>Heterotrichida</taxon>
        <taxon>Stentoridae</taxon>
        <taxon>Stentor</taxon>
    </lineage>
</organism>
<dbReference type="PANTHER" id="PTHR12634:SF8">
    <property type="entry name" value="FIERY MOUNTAIN, ISOFORM D"/>
    <property type="match status" value="1"/>
</dbReference>
<dbReference type="SUPFAM" id="SSF48371">
    <property type="entry name" value="ARM repeat"/>
    <property type="match status" value="1"/>
</dbReference>
<dbReference type="PANTHER" id="PTHR12634">
    <property type="entry name" value="SIT4 YEAST -ASSOCIATING PROTEIN-RELATED"/>
    <property type="match status" value="1"/>
</dbReference>
<evidence type="ECO:0008006" key="5">
    <source>
        <dbReference type="Google" id="ProtNLM"/>
    </source>
</evidence>
<evidence type="ECO:0000256" key="1">
    <source>
        <dbReference type="ARBA" id="ARBA00006180"/>
    </source>
</evidence>
<accession>A0A1R2C2L6</accession>
<comment type="similarity">
    <text evidence="1">Belongs to the SAPS family.</text>
</comment>
<proteinExistence type="inferred from homology"/>
<evidence type="ECO:0000256" key="2">
    <source>
        <dbReference type="ARBA" id="ARBA00023306"/>
    </source>
</evidence>
<protein>
    <recommendedName>
        <fullName evidence="5">Serine/threonine-protein phosphatase 4 regulatory subunit 3-like central domain-containing protein</fullName>
    </recommendedName>
</protein>
<keyword evidence="4" id="KW-1185">Reference proteome</keyword>
<dbReference type="InterPro" id="IPR007587">
    <property type="entry name" value="SAPS"/>
</dbReference>